<sequence>MCRSCPLAQQKLAHKVSSPGDDAHLSTDDDFWQHLTVQAQSCEDGDAGQPLDRQVIGRVMSAMPRNGCLRLAMMQPCPRLMTSGSITDRPGPQNLKMATLDNHLTMVLFGV</sequence>
<proteinExistence type="predicted"/>
<accession>A0AAD9N8C3</accession>
<dbReference type="EMBL" id="JAODUO010001844">
    <property type="protein sequence ID" value="KAK2157869.1"/>
    <property type="molecule type" value="Genomic_DNA"/>
</dbReference>
<gene>
    <name evidence="1" type="ORF">NP493_1837g00000</name>
</gene>
<organism evidence="1 2">
    <name type="scientific">Ridgeia piscesae</name>
    <name type="common">Tubeworm</name>
    <dbReference type="NCBI Taxonomy" id="27915"/>
    <lineage>
        <taxon>Eukaryota</taxon>
        <taxon>Metazoa</taxon>
        <taxon>Spiralia</taxon>
        <taxon>Lophotrochozoa</taxon>
        <taxon>Annelida</taxon>
        <taxon>Polychaeta</taxon>
        <taxon>Sedentaria</taxon>
        <taxon>Canalipalpata</taxon>
        <taxon>Sabellida</taxon>
        <taxon>Siboglinidae</taxon>
        <taxon>Ridgeia</taxon>
    </lineage>
</organism>
<name>A0AAD9N8C3_RIDPI</name>
<evidence type="ECO:0000313" key="1">
    <source>
        <dbReference type="EMBL" id="KAK2157869.1"/>
    </source>
</evidence>
<protein>
    <submittedName>
        <fullName evidence="1">Uncharacterized protein</fullName>
    </submittedName>
</protein>
<keyword evidence="2" id="KW-1185">Reference proteome</keyword>
<reference evidence="1" key="1">
    <citation type="journal article" date="2023" name="Mol. Biol. Evol.">
        <title>Third-Generation Sequencing Reveals the Adaptive Role of the Epigenome in Three Deep-Sea Polychaetes.</title>
        <authorList>
            <person name="Perez M."/>
            <person name="Aroh O."/>
            <person name="Sun Y."/>
            <person name="Lan Y."/>
            <person name="Juniper S.K."/>
            <person name="Young C.R."/>
            <person name="Angers B."/>
            <person name="Qian P.Y."/>
        </authorList>
    </citation>
    <scope>NUCLEOTIDE SEQUENCE</scope>
    <source>
        <strain evidence="1">R07B-5</strain>
    </source>
</reference>
<comment type="caution">
    <text evidence="1">The sequence shown here is derived from an EMBL/GenBank/DDBJ whole genome shotgun (WGS) entry which is preliminary data.</text>
</comment>
<evidence type="ECO:0000313" key="2">
    <source>
        <dbReference type="Proteomes" id="UP001209878"/>
    </source>
</evidence>
<dbReference type="Proteomes" id="UP001209878">
    <property type="component" value="Unassembled WGS sequence"/>
</dbReference>
<dbReference type="AlphaFoldDB" id="A0AAD9N8C3"/>